<protein>
    <submittedName>
        <fullName evidence="2">Uncharacterized protein</fullName>
    </submittedName>
</protein>
<organism evidence="2 3">
    <name type="scientific">Pristionchus mayeri</name>
    <dbReference type="NCBI Taxonomy" id="1317129"/>
    <lineage>
        <taxon>Eukaryota</taxon>
        <taxon>Metazoa</taxon>
        <taxon>Ecdysozoa</taxon>
        <taxon>Nematoda</taxon>
        <taxon>Chromadorea</taxon>
        <taxon>Rhabditida</taxon>
        <taxon>Rhabditina</taxon>
        <taxon>Diplogasteromorpha</taxon>
        <taxon>Diplogasteroidea</taxon>
        <taxon>Neodiplogasteridae</taxon>
        <taxon>Pristionchus</taxon>
    </lineage>
</organism>
<comment type="caution">
    <text evidence="2">The sequence shown here is derived from an EMBL/GenBank/DDBJ whole genome shotgun (WGS) entry which is preliminary data.</text>
</comment>
<evidence type="ECO:0000313" key="3">
    <source>
        <dbReference type="Proteomes" id="UP001328107"/>
    </source>
</evidence>
<proteinExistence type="predicted"/>
<evidence type="ECO:0000256" key="1">
    <source>
        <dbReference type="SAM" id="Phobius"/>
    </source>
</evidence>
<feature type="non-terminal residue" evidence="2">
    <location>
        <position position="1"/>
    </location>
</feature>
<name>A0AAN5I3Q9_9BILA</name>
<reference evidence="3" key="1">
    <citation type="submission" date="2022-10" db="EMBL/GenBank/DDBJ databases">
        <title>Genome assembly of Pristionchus species.</title>
        <authorList>
            <person name="Yoshida K."/>
            <person name="Sommer R.J."/>
        </authorList>
    </citation>
    <scope>NUCLEOTIDE SEQUENCE [LARGE SCALE GENOMIC DNA]</scope>
    <source>
        <strain evidence="3">RS5460</strain>
    </source>
</reference>
<accession>A0AAN5I3Q9</accession>
<keyword evidence="1" id="KW-1133">Transmembrane helix</keyword>
<feature type="transmembrane region" description="Helical" evidence="1">
    <location>
        <begin position="50"/>
        <end position="66"/>
    </location>
</feature>
<feature type="non-terminal residue" evidence="2">
    <location>
        <position position="129"/>
    </location>
</feature>
<keyword evidence="3" id="KW-1185">Reference proteome</keyword>
<sequence length="129" mass="14815">VRQNLALLECSLWASLERRVPVDLHFLDGLIVLARTEDAARGDHRVPRPNLFLLLLALLFMLLRFGRVRGAIYLGFVTVDLRVCNGHRLVARRVVRRRRGAVFELRRVLFVQSIPAEHRLVRAELLGTS</sequence>
<keyword evidence="1" id="KW-0472">Membrane</keyword>
<keyword evidence="1" id="KW-0812">Transmembrane</keyword>
<dbReference type="AlphaFoldDB" id="A0AAN5I3Q9"/>
<dbReference type="Proteomes" id="UP001328107">
    <property type="component" value="Unassembled WGS sequence"/>
</dbReference>
<gene>
    <name evidence="2" type="ORF">PMAYCL1PPCAC_20011</name>
</gene>
<evidence type="ECO:0000313" key="2">
    <source>
        <dbReference type="EMBL" id="GMR49816.1"/>
    </source>
</evidence>
<dbReference type="EMBL" id="BTRK01000004">
    <property type="protein sequence ID" value="GMR49816.1"/>
    <property type="molecule type" value="Genomic_DNA"/>
</dbReference>